<dbReference type="InterPro" id="IPR036390">
    <property type="entry name" value="WH_DNA-bd_sf"/>
</dbReference>
<dbReference type="GO" id="GO:0003677">
    <property type="term" value="F:DNA binding"/>
    <property type="evidence" value="ECO:0007669"/>
    <property type="project" value="UniProtKB-KW"/>
</dbReference>
<dbReference type="InterPro" id="IPR000524">
    <property type="entry name" value="Tscrpt_reg_HTH_GntR"/>
</dbReference>
<evidence type="ECO:0000313" key="6">
    <source>
        <dbReference type="Proteomes" id="UP000646579"/>
    </source>
</evidence>
<dbReference type="Pfam" id="PF07729">
    <property type="entry name" value="FCD"/>
    <property type="match status" value="1"/>
</dbReference>
<keyword evidence="2" id="KW-0238">DNA-binding</keyword>
<dbReference type="SMART" id="SM00895">
    <property type="entry name" value="FCD"/>
    <property type="match status" value="1"/>
</dbReference>
<evidence type="ECO:0000256" key="2">
    <source>
        <dbReference type="ARBA" id="ARBA00023125"/>
    </source>
</evidence>
<gene>
    <name evidence="5" type="ORF">GCM10007989_34620</name>
</gene>
<dbReference type="PRINTS" id="PR00035">
    <property type="entry name" value="HTHGNTR"/>
</dbReference>
<dbReference type="InterPro" id="IPR036388">
    <property type="entry name" value="WH-like_DNA-bd_sf"/>
</dbReference>
<dbReference type="SUPFAM" id="SSF48008">
    <property type="entry name" value="GntR ligand-binding domain-like"/>
    <property type="match status" value="1"/>
</dbReference>
<dbReference type="PANTHER" id="PTHR43537">
    <property type="entry name" value="TRANSCRIPTIONAL REGULATOR, GNTR FAMILY"/>
    <property type="match status" value="1"/>
</dbReference>
<dbReference type="InterPro" id="IPR011711">
    <property type="entry name" value="GntR_C"/>
</dbReference>
<comment type="caution">
    <text evidence="5">The sequence shown here is derived from an EMBL/GenBank/DDBJ whole genome shotgun (WGS) entry which is preliminary data.</text>
</comment>
<dbReference type="PROSITE" id="PS50949">
    <property type="entry name" value="HTH_GNTR"/>
    <property type="match status" value="1"/>
</dbReference>
<name>A0A918SD57_9HYPH</name>
<evidence type="ECO:0000259" key="4">
    <source>
        <dbReference type="PROSITE" id="PS50949"/>
    </source>
</evidence>
<keyword evidence="3" id="KW-0804">Transcription</keyword>
<sequence>MPVRKVRPAYHQIADQIRDLIMGGGLQPGQQLPSEAQLSANFGVSRNTAREALRMLSSQGLIQTTRGTSGGTFVAIPDPIFVQNNIENGLGLMNGGDRLTAAEIYETRLVLEVPAARWAAERRTDEDLERIRIAAASVEGGRETDERTDHSVDFHHAVLEAAGNRLMSLIAPPVWRVFARCAKDSPGKPHLWHDIDCDHAEILEHIQCGDGEAAAMAMKVHLERLRDSES</sequence>
<accession>A0A918SD57</accession>
<dbReference type="SMART" id="SM00345">
    <property type="entry name" value="HTH_GNTR"/>
    <property type="match status" value="1"/>
</dbReference>
<evidence type="ECO:0000313" key="5">
    <source>
        <dbReference type="EMBL" id="GHA35684.1"/>
    </source>
</evidence>
<dbReference type="Gene3D" id="1.10.10.10">
    <property type="entry name" value="Winged helix-like DNA-binding domain superfamily/Winged helix DNA-binding domain"/>
    <property type="match status" value="1"/>
</dbReference>
<dbReference type="GO" id="GO:0003700">
    <property type="term" value="F:DNA-binding transcription factor activity"/>
    <property type="evidence" value="ECO:0007669"/>
    <property type="project" value="InterPro"/>
</dbReference>
<evidence type="ECO:0000256" key="1">
    <source>
        <dbReference type="ARBA" id="ARBA00023015"/>
    </source>
</evidence>
<dbReference type="AlphaFoldDB" id="A0A918SD57"/>
<dbReference type="EMBL" id="BMZE01000004">
    <property type="protein sequence ID" value="GHA35684.1"/>
    <property type="molecule type" value="Genomic_DNA"/>
</dbReference>
<dbReference type="SUPFAM" id="SSF46785">
    <property type="entry name" value="Winged helix' DNA-binding domain"/>
    <property type="match status" value="1"/>
</dbReference>
<dbReference type="Gene3D" id="1.20.120.530">
    <property type="entry name" value="GntR ligand-binding domain-like"/>
    <property type="match status" value="1"/>
</dbReference>
<dbReference type="PANTHER" id="PTHR43537:SF5">
    <property type="entry name" value="UXU OPERON TRANSCRIPTIONAL REGULATOR"/>
    <property type="match status" value="1"/>
</dbReference>
<dbReference type="CDD" id="cd07377">
    <property type="entry name" value="WHTH_GntR"/>
    <property type="match status" value="1"/>
</dbReference>
<evidence type="ECO:0000256" key="3">
    <source>
        <dbReference type="ARBA" id="ARBA00023163"/>
    </source>
</evidence>
<dbReference type="InterPro" id="IPR008920">
    <property type="entry name" value="TF_FadR/GntR_C"/>
</dbReference>
<keyword evidence="6" id="KW-1185">Reference proteome</keyword>
<reference evidence="5" key="1">
    <citation type="journal article" date="2014" name="Int. J. Syst. Evol. Microbiol.">
        <title>Complete genome sequence of Corynebacterium casei LMG S-19264T (=DSM 44701T), isolated from a smear-ripened cheese.</title>
        <authorList>
            <consortium name="US DOE Joint Genome Institute (JGI-PGF)"/>
            <person name="Walter F."/>
            <person name="Albersmeier A."/>
            <person name="Kalinowski J."/>
            <person name="Ruckert C."/>
        </authorList>
    </citation>
    <scope>NUCLEOTIDE SEQUENCE</scope>
    <source>
        <strain evidence="5">KCTC 32437</strain>
    </source>
</reference>
<dbReference type="Proteomes" id="UP000646579">
    <property type="component" value="Unassembled WGS sequence"/>
</dbReference>
<reference evidence="5" key="2">
    <citation type="submission" date="2020-09" db="EMBL/GenBank/DDBJ databases">
        <authorList>
            <person name="Sun Q."/>
            <person name="Kim S."/>
        </authorList>
    </citation>
    <scope>NUCLEOTIDE SEQUENCE</scope>
    <source>
        <strain evidence="5">KCTC 32437</strain>
    </source>
</reference>
<protein>
    <submittedName>
        <fullName evidence="5">GntR family transcriptional regulator</fullName>
    </submittedName>
</protein>
<feature type="domain" description="HTH gntR-type" evidence="4">
    <location>
        <begin position="7"/>
        <end position="77"/>
    </location>
</feature>
<keyword evidence="1" id="KW-0805">Transcription regulation</keyword>
<dbReference type="Pfam" id="PF00392">
    <property type="entry name" value="GntR"/>
    <property type="match status" value="1"/>
</dbReference>
<proteinExistence type="predicted"/>
<organism evidence="5 6">
    <name type="scientific">Devosia pacifica</name>
    <dbReference type="NCBI Taxonomy" id="1335967"/>
    <lineage>
        <taxon>Bacteria</taxon>
        <taxon>Pseudomonadati</taxon>
        <taxon>Pseudomonadota</taxon>
        <taxon>Alphaproteobacteria</taxon>
        <taxon>Hyphomicrobiales</taxon>
        <taxon>Devosiaceae</taxon>
        <taxon>Devosia</taxon>
    </lineage>
</organism>